<evidence type="ECO:0000313" key="2">
    <source>
        <dbReference type="Proteomes" id="UP000794436"/>
    </source>
</evidence>
<comment type="caution">
    <text evidence="1">The sequence shown here is derived from an EMBL/GenBank/DDBJ whole genome shotgun (WGS) entry which is preliminary data.</text>
</comment>
<reference evidence="1" key="1">
    <citation type="submission" date="2019-03" db="EMBL/GenBank/DDBJ databases">
        <title>Long read genome sequence of the mycoparasitic Pythium oligandrum ATCC 38472 isolated from sugarbeet rhizosphere.</title>
        <authorList>
            <person name="Gaulin E."/>
        </authorList>
    </citation>
    <scope>NUCLEOTIDE SEQUENCE</scope>
    <source>
        <strain evidence="1">ATCC 38472_TT</strain>
    </source>
</reference>
<dbReference type="AlphaFoldDB" id="A0A8K1CEX7"/>
<dbReference type="SUPFAM" id="SSF52058">
    <property type="entry name" value="L domain-like"/>
    <property type="match status" value="1"/>
</dbReference>
<sequence>MKLESISLCNNSIAVIPNQALASSAFVYLLLNGNPLETLPATLGSTARLYEVQVQFTKITVVDDDWIMKNDLTPYTTIYGHGAPLCEGDLGDLEERGVVCDLKTTYDTYHSLSYYTLEGKTAERTLR</sequence>
<dbReference type="InterPro" id="IPR032675">
    <property type="entry name" value="LRR_dom_sf"/>
</dbReference>
<name>A0A8K1CEX7_PYTOL</name>
<dbReference type="Proteomes" id="UP000794436">
    <property type="component" value="Unassembled WGS sequence"/>
</dbReference>
<proteinExistence type="predicted"/>
<gene>
    <name evidence="1" type="ORF">Poli38472_012792</name>
</gene>
<accession>A0A8K1CEX7</accession>
<keyword evidence="2" id="KW-1185">Reference proteome</keyword>
<evidence type="ECO:0000313" key="1">
    <source>
        <dbReference type="EMBL" id="TMW61601.1"/>
    </source>
</evidence>
<protein>
    <submittedName>
        <fullName evidence="1">Uncharacterized protein</fullName>
    </submittedName>
</protein>
<dbReference type="OrthoDB" id="70344at2759"/>
<organism evidence="1 2">
    <name type="scientific">Pythium oligandrum</name>
    <name type="common">Mycoparasitic fungus</name>
    <dbReference type="NCBI Taxonomy" id="41045"/>
    <lineage>
        <taxon>Eukaryota</taxon>
        <taxon>Sar</taxon>
        <taxon>Stramenopiles</taxon>
        <taxon>Oomycota</taxon>
        <taxon>Peronosporomycetes</taxon>
        <taxon>Pythiales</taxon>
        <taxon>Pythiaceae</taxon>
        <taxon>Pythium</taxon>
    </lineage>
</organism>
<dbReference type="EMBL" id="SPLM01000076">
    <property type="protein sequence ID" value="TMW61601.1"/>
    <property type="molecule type" value="Genomic_DNA"/>
</dbReference>
<dbReference type="Gene3D" id="3.80.10.10">
    <property type="entry name" value="Ribonuclease Inhibitor"/>
    <property type="match status" value="1"/>
</dbReference>